<accession>A0ACB7PK52</accession>
<protein>
    <submittedName>
        <fullName evidence="1">Uncharacterized protein</fullName>
    </submittedName>
</protein>
<sequence length="721" mass="79451">MTTAAVKRACDACHRRKVKCDGITPCRNCSASQLACTYNAVPQKKGPKGSRAKVINELKETQRQTSLSAKLQGGMNGGMSSATLAPTPGLLTKEMLKTCIEFFFAHMYPTLPILERQRLEHDAMYMDQNLDTYCLLTSFCSFVCLQPGMVMPGTMPGAGMNDPFGSDMMMSGNNIVTSTHLMDEAIRVRKGYDYVASPTVNNLCTSYFLFAVHHGLALHDKAWFHLREATTLTHMAKLNEEQTYLQYDGNDASRRRRLYWLLFVTERAYALQYRRPLTLQASINPSTPQEHPADPFVNHGTRSLRMINLFRGFDESLTPLWTKSRAECPDSYLANLDKQLQEVMSPYANDTQAQLGEMLDNQQWLKHKAWGLSAATGNGNNSEPSYIDNIQDLLPMVSHFHGNLGLQGLNLCEHLFNVTCTVTDILAILPVPRTPFRTQLGPQDELRKILNIVTVIRNGDHRFLPLLLSKVALALPKLASPMLENEPESAIPCNMDMDIFDGFGSSSMCPPPVYSSADYDNKYAVSRFDEMSSDSNSPNGPSSSSNDMNSPFASSPAIMSPGVEMPRNLQTEFTPIPEMTVMSPITHAPPSLGTPGGMNHQPHHHPHTPLSPYPNSNPHMQGLNANNINPPPNISLASQMHPGQGLGGGINNGLGQGVNNSNLMGRAPPQRANSYAVNLTQITVGDFHALQRSNTDMNHPMGSLAMSPLEPGMDFNSLSRQ</sequence>
<organism evidence="1 2">
    <name type="scientific">Chaetomium tenue</name>
    <dbReference type="NCBI Taxonomy" id="1854479"/>
    <lineage>
        <taxon>Eukaryota</taxon>
        <taxon>Fungi</taxon>
        <taxon>Dikarya</taxon>
        <taxon>Ascomycota</taxon>
        <taxon>Pezizomycotina</taxon>
        <taxon>Sordariomycetes</taxon>
        <taxon>Sordariomycetidae</taxon>
        <taxon>Sordariales</taxon>
        <taxon>Chaetomiaceae</taxon>
        <taxon>Chaetomium</taxon>
    </lineage>
</organism>
<keyword evidence="2" id="KW-1185">Reference proteome</keyword>
<dbReference type="Proteomes" id="UP000724584">
    <property type="component" value="Unassembled WGS sequence"/>
</dbReference>
<reference evidence="1 2" key="1">
    <citation type="journal article" date="2021" name="Nat. Commun.">
        <title>Genetic determinants of endophytism in the Arabidopsis root mycobiome.</title>
        <authorList>
            <person name="Mesny F."/>
            <person name="Miyauchi S."/>
            <person name="Thiergart T."/>
            <person name="Pickel B."/>
            <person name="Atanasova L."/>
            <person name="Karlsson M."/>
            <person name="Huettel B."/>
            <person name="Barry K.W."/>
            <person name="Haridas S."/>
            <person name="Chen C."/>
            <person name="Bauer D."/>
            <person name="Andreopoulos W."/>
            <person name="Pangilinan J."/>
            <person name="LaButti K."/>
            <person name="Riley R."/>
            <person name="Lipzen A."/>
            <person name="Clum A."/>
            <person name="Drula E."/>
            <person name="Henrissat B."/>
            <person name="Kohler A."/>
            <person name="Grigoriev I.V."/>
            <person name="Martin F.M."/>
            <person name="Hacquard S."/>
        </authorList>
    </citation>
    <scope>NUCLEOTIDE SEQUENCE [LARGE SCALE GENOMIC DNA]</scope>
    <source>
        <strain evidence="1 2">MPI-SDFR-AT-0079</strain>
    </source>
</reference>
<dbReference type="EMBL" id="JAGIZQ010000002">
    <property type="protein sequence ID" value="KAH6641369.1"/>
    <property type="molecule type" value="Genomic_DNA"/>
</dbReference>
<proteinExistence type="predicted"/>
<evidence type="ECO:0000313" key="1">
    <source>
        <dbReference type="EMBL" id="KAH6641369.1"/>
    </source>
</evidence>
<gene>
    <name evidence="1" type="ORF">F5144DRAFT_129972</name>
</gene>
<comment type="caution">
    <text evidence="1">The sequence shown here is derived from an EMBL/GenBank/DDBJ whole genome shotgun (WGS) entry which is preliminary data.</text>
</comment>
<evidence type="ECO:0000313" key="2">
    <source>
        <dbReference type="Proteomes" id="UP000724584"/>
    </source>
</evidence>
<name>A0ACB7PK52_9PEZI</name>